<sequence length="266" mass="29464">MTDLVRVGRAFDGGYVLPARAVLRCTHLIGMGISDDWSFEEDVLSQNPLVQLVGLDGTVSAGRFGVGALSKLTLALKSLLQGRISQFERALLEAKWSAITAIKFLRFFARGNREFIQKMVRAEASPDGITWKEALARLHSVGNSTKSILVKMDIEGGEYAILPELLKESDEVSLLIVEFHDCGARWTDFQAIIAEICRCFTVVHVHGNNYIPLIPSTNVPEVLEISFLRSSLLTKSDELATQPVKYPLTELDQPNDPARPDYSLAF</sequence>
<reference evidence="2 3" key="1">
    <citation type="submission" date="2020-05" db="EMBL/GenBank/DDBJ databases">
        <title>Complete genome sequence of Gemmatimonas greenlandica TET16.</title>
        <authorList>
            <person name="Zeng Y."/>
        </authorList>
    </citation>
    <scope>NUCLEOTIDE SEQUENCE [LARGE SCALE GENOMIC DNA]</scope>
    <source>
        <strain evidence="2 3">TET16</strain>
    </source>
</reference>
<protein>
    <recommendedName>
        <fullName evidence="4">Methyltransferase FkbM domain-containing protein</fullName>
    </recommendedName>
</protein>
<evidence type="ECO:0000313" key="3">
    <source>
        <dbReference type="Proteomes" id="UP000500938"/>
    </source>
</evidence>
<keyword evidence="3" id="KW-1185">Reference proteome</keyword>
<evidence type="ECO:0000256" key="1">
    <source>
        <dbReference type="SAM" id="MobiDB-lite"/>
    </source>
</evidence>
<dbReference type="AlphaFoldDB" id="A0A6M4IND0"/>
<name>A0A6M4IND0_9BACT</name>
<proteinExistence type="predicted"/>
<feature type="region of interest" description="Disordered" evidence="1">
    <location>
        <begin position="245"/>
        <end position="266"/>
    </location>
</feature>
<dbReference type="KEGG" id="ggr:HKW67_12230"/>
<evidence type="ECO:0000313" key="2">
    <source>
        <dbReference type="EMBL" id="QJR36220.1"/>
    </source>
</evidence>
<gene>
    <name evidence="2" type="ORF">HKW67_12230</name>
</gene>
<accession>A0A6M4IND0</accession>
<organism evidence="2 3">
    <name type="scientific">Gemmatimonas groenlandica</name>
    <dbReference type="NCBI Taxonomy" id="2732249"/>
    <lineage>
        <taxon>Bacteria</taxon>
        <taxon>Pseudomonadati</taxon>
        <taxon>Gemmatimonadota</taxon>
        <taxon>Gemmatimonadia</taxon>
        <taxon>Gemmatimonadales</taxon>
        <taxon>Gemmatimonadaceae</taxon>
        <taxon>Gemmatimonas</taxon>
    </lineage>
</organism>
<dbReference type="Proteomes" id="UP000500938">
    <property type="component" value="Chromosome"/>
</dbReference>
<evidence type="ECO:0008006" key="4">
    <source>
        <dbReference type="Google" id="ProtNLM"/>
    </source>
</evidence>
<dbReference type="EMBL" id="CP053085">
    <property type="protein sequence ID" value="QJR36220.1"/>
    <property type="molecule type" value="Genomic_DNA"/>
</dbReference>